<dbReference type="EMBL" id="MTHD01000003">
    <property type="protein sequence ID" value="OMG53533.1"/>
    <property type="molecule type" value="Genomic_DNA"/>
</dbReference>
<sequence>MKIGTDYSGLSTDRGSAAQGAVAGDFAAAMAQAKAAQEGAQASAASEEDAEREPTEAERIAAAREARSALLQELTEFLEKPLEVHLREAVMKEMGITEADLAAMPPAERLAAEAMITQKVRERLLERKDEGERSSMDQPLRPGNEVVAAADVQFSAERLATIMANSMAMVGGKA</sequence>
<feature type="compositionally biased region" description="Low complexity" evidence="1">
    <location>
        <begin position="35"/>
        <end position="45"/>
    </location>
</feature>
<evidence type="ECO:0000256" key="1">
    <source>
        <dbReference type="SAM" id="MobiDB-lite"/>
    </source>
</evidence>
<protein>
    <submittedName>
        <fullName evidence="2">Uncharacterized protein</fullName>
    </submittedName>
</protein>
<dbReference type="RefSeq" id="WP_076094291.1">
    <property type="nucleotide sequence ID" value="NZ_MTHD01000003.1"/>
</dbReference>
<evidence type="ECO:0000313" key="2">
    <source>
        <dbReference type="EMBL" id="OMG53533.1"/>
    </source>
</evidence>
<dbReference type="AlphaFoldDB" id="A0A1R1I494"/>
<dbReference type="STRING" id="418702.BJN45_08760"/>
<dbReference type="OrthoDB" id="8641953at2"/>
<proteinExistence type="predicted"/>
<comment type="caution">
    <text evidence="2">The sequence shown here is derived from an EMBL/GenBank/DDBJ whole genome shotgun (WGS) entry which is preliminary data.</text>
</comment>
<dbReference type="Proteomes" id="UP000187526">
    <property type="component" value="Unassembled WGS sequence"/>
</dbReference>
<name>A0A1R1I494_9RHOO</name>
<accession>A0A1R1I494</accession>
<evidence type="ECO:0000313" key="3">
    <source>
        <dbReference type="Proteomes" id="UP000187526"/>
    </source>
</evidence>
<gene>
    <name evidence="2" type="ORF">BJN45_08760</name>
</gene>
<feature type="region of interest" description="Disordered" evidence="1">
    <location>
        <begin position="35"/>
        <end position="57"/>
    </location>
</feature>
<keyword evidence="3" id="KW-1185">Reference proteome</keyword>
<reference evidence="2 3" key="1">
    <citation type="submission" date="2016-10" db="EMBL/GenBank/DDBJ databases">
        <title>Alkaliphiles isolated from bioreactors.</title>
        <authorList>
            <person name="Salah Z."/>
            <person name="Rout S.P."/>
            <person name="Humphreys P.N."/>
        </authorList>
    </citation>
    <scope>NUCLEOTIDE SEQUENCE [LARGE SCALE GENOMIC DNA]</scope>
    <source>
        <strain evidence="2 3">ZS02</strain>
    </source>
</reference>
<organism evidence="2 3">
    <name type="scientific">Azonexus hydrophilus</name>
    <dbReference type="NCBI Taxonomy" id="418702"/>
    <lineage>
        <taxon>Bacteria</taxon>
        <taxon>Pseudomonadati</taxon>
        <taxon>Pseudomonadota</taxon>
        <taxon>Betaproteobacteria</taxon>
        <taxon>Rhodocyclales</taxon>
        <taxon>Azonexaceae</taxon>
        <taxon>Azonexus</taxon>
    </lineage>
</organism>